<gene>
    <name evidence="1" type="ORF">EVAR_48327_1</name>
</gene>
<keyword evidence="2" id="KW-1185">Reference proteome</keyword>
<evidence type="ECO:0000313" key="1">
    <source>
        <dbReference type="EMBL" id="GBP77194.1"/>
    </source>
</evidence>
<accession>A0A4C1YQM8</accession>
<reference evidence="1 2" key="1">
    <citation type="journal article" date="2019" name="Commun. Biol.">
        <title>The bagworm genome reveals a unique fibroin gene that provides high tensile strength.</title>
        <authorList>
            <person name="Kono N."/>
            <person name="Nakamura H."/>
            <person name="Ohtoshi R."/>
            <person name="Tomita M."/>
            <person name="Numata K."/>
            <person name="Arakawa K."/>
        </authorList>
    </citation>
    <scope>NUCLEOTIDE SEQUENCE [LARGE SCALE GENOMIC DNA]</scope>
</reference>
<proteinExistence type="predicted"/>
<dbReference type="Proteomes" id="UP000299102">
    <property type="component" value="Unassembled WGS sequence"/>
</dbReference>
<name>A0A4C1YQM8_EUMVA</name>
<comment type="caution">
    <text evidence="1">The sequence shown here is derived from an EMBL/GenBank/DDBJ whole genome shotgun (WGS) entry which is preliminary data.</text>
</comment>
<organism evidence="1 2">
    <name type="scientific">Eumeta variegata</name>
    <name type="common">Bagworm moth</name>
    <name type="synonym">Eumeta japonica</name>
    <dbReference type="NCBI Taxonomy" id="151549"/>
    <lineage>
        <taxon>Eukaryota</taxon>
        <taxon>Metazoa</taxon>
        <taxon>Ecdysozoa</taxon>
        <taxon>Arthropoda</taxon>
        <taxon>Hexapoda</taxon>
        <taxon>Insecta</taxon>
        <taxon>Pterygota</taxon>
        <taxon>Neoptera</taxon>
        <taxon>Endopterygota</taxon>
        <taxon>Lepidoptera</taxon>
        <taxon>Glossata</taxon>
        <taxon>Ditrysia</taxon>
        <taxon>Tineoidea</taxon>
        <taxon>Psychidae</taxon>
        <taxon>Oiketicinae</taxon>
        <taxon>Eumeta</taxon>
    </lineage>
</organism>
<protein>
    <submittedName>
        <fullName evidence="1">Uncharacterized protein</fullName>
    </submittedName>
</protein>
<sequence>MQACRVGLVSPALHARSYHPPAITTAVIECNRITYDFELMKNILESFEEVEKKEKSPKKDKKQQWYIDIKIDRKKEKMSDLRATFVRALKWRAESTFNRRLHRYHGNGGDGRQLCPLDRRRVGLGSGLKGDTIMLSRPAGGARHSLITTRFKFFASTAPRRVYNECSNRIVDELSPPF</sequence>
<evidence type="ECO:0000313" key="2">
    <source>
        <dbReference type="Proteomes" id="UP000299102"/>
    </source>
</evidence>
<dbReference type="AlphaFoldDB" id="A0A4C1YQM8"/>
<dbReference type="EMBL" id="BGZK01001321">
    <property type="protein sequence ID" value="GBP77194.1"/>
    <property type="molecule type" value="Genomic_DNA"/>
</dbReference>